<feature type="transmembrane region" description="Helical" evidence="1">
    <location>
        <begin position="12"/>
        <end position="29"/>
    </location>
</feature>
<dbReference type="AlphaFoldDB" id="A0A3D9V8B5"/>
<name>A0A3D9V8B5_THECX</name>
<sequence length="132" mass="14758">MRKINSGTFVSKYWGYLLLLVVLGGWFRWGFDPALLAGLSVLSGLWIFFQAPGWCGAKTRGDDYCRNNARGLLMGCHLRQHKWQKLMMLAPASWRRLGRLLVKNPITLINCGAGLATIGSLIVSVIDLILDH</sequence>
<keyword evidence="1" id="KW-0812">Transmembrane</keyword>
<dbReference type="Proteomes" id="UP000256485">
    <property type="component" value="Unassembled WGS sequence"/>
</dbReference>
<dbReference type="RefSeq" id="WP_115851118.1">
    <property type="nucleotide sequence ID" value="NZ_QTUC01000001.1"/>
</dbReference>
<dbReference type="EMBL" id="QTUC01000001">
    <property type="protein sequence ID" value="REF37709.1"/>
    <property type="molecule type" value="Genomic_DNA"/>
</dbReference>
<dbReference type="OrthoDB" id="3634279at2"/>
<feature type="transmembrane region" description="Helical" evidence="1">
    <location>
        <begin position="106"/>
        <end position="130"/>
    </location>
</feature>
<evidence type="ECO:0000313" key="3">
    <source>
        <dbReference type="Proteomes" id="UP000256485"/>
    </source>
</evidence>
<proteinExistence type="predicted"/>
<protein>
    <submittedName>
        <fullName evidence="2">Uncharacterized protein</fullName>
    </submittedName>
</protein>
<organism evidence="2 3">
    <name type="scientific">Thermasporomyces composti</name>
    <dbReference type="NCBI Taxonomy" id="696763"/>
    <lineage>
        <taxon>Bacteria</taxon>
        <taxon>Bacillati</taxon>
        <taxon>Actinomycetota</taxon>
        <taxon>Actinomycetes</taxon>
        <taxon>Propionibacteriales</taxon>
        <taxon>Nocardioidaceae</taxon>
        <taxon>Thermasporomyces</taxon>
    </lineage>
</organism>
<reference evidence="2 3" key="1">
    <citation type="submission" date="2018-08" db="EMBL/GenBank/DDBJ databases">
        <title>Sequencing the genomes of 1000 actinobacteria strains.</title>
        <authorList>
            <person name="Klenk H.-P."/>
        </authorList>
    </citation>
    <scope>NUCLEOTIDE SEQUENCE [LARGE SCALE GENOMIC DNA]</scope>
    <source>
        <strain evidence="2 3">DSM 22891</strain>
    </source>
</reference>
<keyword evidence="1" id="KW-0472">Membrane</keyword>
<feature type="transmembrane region" description="Helical" evidence="1">
    <location>
        <begin position="35"/>
        <end position="57"/>
    </location>
</feature>
<keyword evidence="3" id="KW-1185">Reference proteome</keyword>
<evidence type="ECO:0000256" key="1">
    <source>
        <dbReference type="SAM" id="Phobius"/>
    </source>
</evidence>
<accession>A0A3D9V8B5</accession>
<keyword evidence="1" id="KW-1133">Transmembrane helix</keyword>
<gene>
    <name evidence="2" type="ORF">DFJ64_3161</name>
</gene>
<comment type="caution">
    <text evidence="2">The sequence shown here is derived from an EMBL/GenBank/DDBJ whole genome shotgun (WGS) entry which is preliminary data.</text>
</comment>
<evidence type="ECO:0000313" key="2">
    <source>
        <dbReference type="EMBL" id="REF37709.1"/>
    </source>
</evidence>